<dbReference type="PANTHER" id="PTHR16146:SF46">
    <property type="entry name" value="INTELECTIN-1A-RELATED"/>
    <property type="match status" value="1"/>
</dbReference>
<dbReference type="EMBL" id="JARQWQ010000011">
    <property type="protein sequence ID" value="KAK2568585.1"/>
    <property type="molecule type" value="Genomic_DNA"/>
</dbReference>
<sequence length="344" mass="38398">MANIAVATKLAHPALSLYMLCVVLWTYEDVSAEKQCQVERALRGKALKNHTFRSVAVGHPLECPAICEKDLKCRSFNFYIPRKLCELNDKNKQVEPQDFVSDGERFYMGFRIWERRGVESCKQLYEEFSAKQSHVATLYLDSIPTSVFCHMDNFGCGDGGWTPVMKIDGNKQTFEYSSPLWNNHESFNPPGGETGFDNQETKLPTYWKTPFSKVCLGMKIGQHKRFTVVNKQTSSLYSLIADGQYRNTSLGRNTWKSLIGADASLQSFCNKEGFNVVCSHLSASKARIGLVANDGMMNCDSCDSRIGFGTGGTPIKLNTCGNAASYNPDNGNKNIKAFGYILVQ</sequence>
<keyword evidence="5" id="KW-1185">Reference proteome</keyword>
<dbReference type="GO" id="GO:0005615">
    <property type="term" value="C:extracellular space"/>
    <property type="evidence" value="ECO:0007669"/>
    <property type="project" value="TreeGrafter"/>
</dbReference>
<feature type="domain" description="Apple" evidence="3">
    <location>
        <begin position="36"/>
        <end position="111"/>
    </location>
</feature>
<feature type="chain" id="PRO_5042011710" evidence="2">
    <location>
        <begin position="33"/>
        <end position="344"/>
    </location>
</feature>
<keyword evidence="2" id="KW-0732">Signal</keyword>
<protein>
    <submittedName>
        <fullName evidence="4">Skeletal organic matrix protein 5</fullName>
    </submittedName>
</protein>
<organism evidence="4 5">
    <name type="scientific">Acropora cervicornis</name>
    <name type="common">Staghorn coral</name>
    <dbReference type="NCBI Taxonomy" id="6130"/>
    <lineage>
        <taxon>Eukaryota</taxon>
        <taxon>Metazoa</taxon>
        <taxon>Cnidaria</taxon>
        <taxon>Anthozoa</taxon>
        <taxon>Hexacorallia</taxon>
        <taxon>Scleractinia</taxon>
        <taxon>Astrocoeniina</taxon>
        <taxon>Acroporidae</taxon>
        <taxon>Acropora</taxon>
    </lineage>
</organism>
<gene>
    <name evidence="4" type="ORF">P5673_006519</name>
</gene>
<dbReference type="GO" id="GO:0070492">
    <property type="term" value="F:oligosaccharide binding"/>
    <property type="evidence" value="ECO:0007669"/>
    <property type="project" value="TreeGrafter"/>
</dbReference>
<dbReference type="Gene3D" id="3.50.4.10">
    <property type="entry name" value="Hepatocyte Growth Factor"/>
    <property type="match status" value="1"/>
</dbReference>
<dbReference type="PANTHER" id="PTHR16146">
    <property type="entry name" value="INTELECTIN"/>
    <property type="match status" value="1"/>
</dbReference>
<reference evidence="4" key="1">
    <citation type="journal article" date="2023" name="G3 (Bethesda)">
        <title>Whole genome assembly and annotation of the endangered Caribbean coral Acropora cervicornis.</title>
        <authorList>
            <person name="Selwyn J.D."/>
            <person name="Vollmer S.V."/>
        </authorList>
    </citation>
    <scope>NUCLEOTIDE SEQUENCE</scope>
    <source>
        <strain evidence="4">K2</strain>
    </source>
</reference>
<proteinExistence type="predicted"/>
<accession>A0AAD9QWT8</accession>
<name>A0AAD9QWT8_ACRCE</name>
<dbReference type="InterPro" id="IPR003609">
    <property type="entry name" value="Pan_app"/>
</dbReference>
<dbReference type="Pfam" id="PF00024">
    <property type="entry name" value="PAN_1"/>
    <property type="match status" value="1"/>
</dbReference>
<evidence type="ECO:0000256" key="1">
    <source>
        <dbReference type="ARBA" id="ARBA00023157"/>
    </source>
</evidence>
<evidence type="ECO:0000256" key="2">
    <source>
        <dbReference type="SAM" id="SignalP"/>
    </source>
</evidence>
<feature type="signal peptide" evidence="2">
    <location>
        <begin position="1"/>
        <end position="32"/>
    </location>
</feature>
<reference evidence="4" key="2">
    <citation type="journal article" date="2023" name="Science">
        <title>Genomic signatures of disease resistance in endangered staghorn corals.</title>
        <authorList>
            <person name="Vollmer S.V."/>
            <person name="Selwyn J.D."/>
            <person name="Despard B.A."/>
            <person name="Roesel C.L."/>
        </authorList>
    </citation>
    <scope>NUCLEOTIDE SEQUENCE</scope>
    <source>
        <strain evidence="4">K2</strain>
    </source>
</reference>
<keyword evidence="1" id="KW-1015">Disulfide bond</keyword>
<dbReference type="SUPFAM" id="SSF57414">
    <property type="entry name" value="Hairpin loop containing domain-like"/>
    <property type="match status" value="1"/>
</dbReference>
<dbReference type="AlphaFoldDB" id="A0AAD9QWT8"/>
<evidence type="ECO:0000313" key="5">
    <source>
        <dbReference type="Proteomes" id="UP001249851"/>
    </source>
</evidence>
<comment type="caution">
    <text evidence="4">The sequence shown here is derived from an EMBL/GenBank/DDBJ whole genome shotgun (WGS) entry which is preliminary data.</text>
</comment>
<evidence type="ECO:0000313" key="4">
    <source>
        <dbReference type="EMBL" id="KAK2568585.1"/>
    </source>
</evidence>
<dbReference type="PROSITE" id="PS50948">
    <property type="entry name" value="PAN"/>
    <property type="match status" value="1"/>
</dbReference>
<dbReference type="Proteomes" id="UP001249851">
    <property type="component" value="Unassembled WGS sequence"/>
</dbReference>
<evidence type="ECO:0000259" key="3">
    <source>
        <dbReference type="PROSITE" id="PS50948"/>
    </source>
</evidence>